<sequence length="195" mass="21878">MNKKLIALLSGALLLTGCASSAPAKTETPKQETKQEETAQTETKKEESKQEKTQDISQSVFDDILTSLKNDGYRIDKEYSDDDYPGARIYEAEKGDTDYEFIQFKLDADASSAMERIIDEAQFEEDETVDLNESRSQLTLVDKEDGDVTIYALDSNTIVKGSSHSLGSEAMKQQMIDWGFIYGENVTEQDLEKNN</sequence>
<dbReference type="RefSeq" id="WP_076340290.1">
    <property type="nucleotide sequence ID" value="NZ_CAMSPY010000019.1"/>
</dbReference>
<dbReference type="Proteomes" id="UP000186705">
    <property type="component" value="Unassembled WGS sequence"/>
</dbReference>
<protein>
    <recommendedName>
        <fullName evidence="5">DUF4367 domain-containing protein</fullName>
    </recommendedName>
</protein>
<dbReference type="EMBL" id="MPKA01000010">
    <property type="protein sequence ID" value="OLU48015.1"/>
    <property type="molecule type" value="Genomic_DNA"/>
</dbReference>
<gene>
    <name evidence="3" type="ORF">BO225_00155</name>
</gene>
<evidence type="ECO:0000256" key="2">
    <source>
        <dbReference type="SAM" id="SignalP"/>
    </source>
</evidence>
<proteinExistence type="predicted"/>
<keyword evidence="2" id="KW-0732">Signal</keyword>
<feature type="chain" id="PRO_5013138020" description="DUF4367 domain-containing protein" evidence="2">
    <location>
        <begin position="25"/>
        <end position="195"/>
    </location>
</feature>
<dbReference type="GeneID" id="78274370"/>
<dbReference type="PROSITE" id="PS51257">
    <property type="entry name" value="PROKAR_LIPOPROTEIN"/>
    <property type="match status" value="1"/>
</dbReference>
<evidence type="ECO:0008006" key="5">
    <source>
        <dbReference type="Google" id="ProtNLM"/>
    </source>
</evidence>
<evidence type="ECO:0000313" key="4">
    <source>
        <dbReference type="Proteomes" id="UP000186705"/>
    </source>
</evidence>
<keyword evidence="4" id="KW-1185">Reference proteome</keyword>
<dbReference type="AlphaFoldDB" id="A0A1U7NQV4"/>
<organism evidence="3 4">
    <name type="scientific">Dubosiella newyorkensis</name>
    <dbReference type="NCBI Taxonomy" id="1862672"/>
    <lineage>
        <taxon>Bacteria</taxon>
        <taxon>Bacillati</taxon>
        <taxon>Bacillota</taxon>
        <taxon>Erysipelotrichia</taxon>
        <taxon>Erysipelotrichales</taxon>
        <taxon>Erysipelotrichaceae</taxon>
        <taxon>Dubosiella</taxon>
    </lineage>
</organism>
<accession>A0A1U7NQV4</accession>
<name>A0A1U7NQV4_9FIRM</name>
<dbReference type="OrthoDB" id="9836013at2"/>
<comment type="caution">
    <text evidence="3">The sequence shown here is derived from an EMBL/GenBank/DDBJ whole genome shotgun (WGS) entry which is preliminary data.</text>
</comment>
<feature type="compositionally biased region" description="Basic and acidic residues" evidence="1">
    <location>
        <begin position="27"/>
        <end position="54"/>
    </location>
</feature>
<reference evidence="3 4" key="1">
    <citation type="submission" date="2016-11" db="EMBL/GenBank/DDBJ databases">
        <title>Description of two novel members of the family Erysipelotrichaceae: Ileibacterium lipovorans gen. nov., sp. nov. and Dubosiella newyorkensis, gen. nov., sp. nov.</title>
        <authorList>
            <person name="Cox L.M."/>
            <person name="Sohn J."/>
            <person name="Tyrrell K.L."/>
            <person name="Citron D.M."/>
            <person name="Lawson P.A."/>
            <person name="Patel N.B."/>
            <person name="Iizumi T."/>
            <person name="Perez-Perez G.I."/>
            <person name="Goldstein E.J."/>
            <person name="Blaser M.J."/>
        </authorList>
    </citation>
    <scope>NUCLEOTIDE SEQUENCE [LARGE SCALE GENOMIC DNA]</scope>
    <source>
        <strain evidence="3 4">NYU-BL-A4</strain>
    </source>
</reference>
<evidence type="ECO:0000313" key="3">
    <source>
        <dbReference type="EMBL" id="OLU48015.1"/>
    </source>
</evidence>
<evidence type="ECO:0000256" key="1">
    <source>
        <dbReference type="SAM" id="MobiDB-lite"/>
    </source>
</evidence>
<feature type="region of interest" description="Disordered" evidence="1">
    <location>
        <begin position="20"/>
        <end position="57"/>
    </location>
</feature>
<feature type="signal peptide" evidence="2">
    <location>
        <begin position="1"/>
        <end position="24"/>
    </location>
</feature>